<sequence length="105" mass="12167">MRRQLLCLVLTTGASLVDSRQEIYRWDPSTQQHIAVFSYSNREHEMFVSQDPRHRKLFLAVTNGDPPKKAHVKVVERKHSYPLLASIISIAILLTTIFMIIKYTT</sequence>
<accession>A0A6G0WX91</accession>
<feature type="signal peptide" evidence="2">
    <location>
        <begin position="1"/>
        <end position="19"/>
    </location>
</feature>
<feature type="chain" id="PRO_5026254532" evidence="2">
    <location>
        <begin position="20"/>
        <end position="105"/>
    </location>
</feature>
<dbReference type="Proteomes" id="UP000481153">
    <property type="component" value="Unassembled WGS sequence"/>
</dbReference>
<evidence type="ECO:0000313" key="3">
    <source>
        <dbReference type="EMBL" id="KAF0732151.1"/>
    </source>
</evidence>
<protein>
    <submittedName>
        <fullName evidence="3">Uncharacterized protein</fullName>
    </submittedName>
</protein>
<feature type="transmembrane region" description="Helical" evidence="1">
    <location>
        <begin position="81"/>
        <end position="101"/>
    </location>
</feature>
<dbReference type="AlphaFoldDB" id="A0A6G0WX91"/>
<name>A0A6G0WX91_9STRA</name>
<comment type="caution">
    <text evidence="3">The sequence shown here is derived from an EMBL/GenBank/DDBJ whole genome shotgun (WGS) entry which is preliminary data.</text>
</comment>
<keyword evidence="2" id="KW-0732">Signal</keyword>
<reference evidence="3 4" key="1">
    <citation type="submission" date="2019-07" db="EMBL/GenBank/DDBJ databases">
        <title>Genomics analysis of Aphanomyces spp. identifies a new class of oomycete effector associated with host adaptation.</title>
        <authorList>
            <person name="Gaulin E."/>
        </authorList>
    </citation>
    <scope>NUCLEOTIDE SEQUENCE [LARGE SCALE GENOMIC DNA]</scope>
    <source>
        <strain evidence="3 4">ATCC 201684</strain>
    </source>
</reference>
<keyword evidence="1" id="KW-0812">Transmembrane</keyword>
<evidence type="ECO:0000256" key="2">
    <source>
        <dbReference type="SAM" id="SignalP"/>
    </source>
</evidence>
<proteinExistence type="predicted"/>
<dbReference type="OrthoDB" id="70796at2759"/>
<keyword evidence="4" id="KW-1185">Reference proteome</keyword>
<keyword evidence="1" id="KW-0472">Membrane</keyword>
<keyword evidence="1" id="KW-1133">Transmembrane helix</keyword>
<dbReference type="VEuPathDB" id="FungiDB:AeMF1_001093"/>
<dbReference type="EMBL" id="VJMJ01000137">
    <property type="protein sequence ID" value="KAF0732151.1"/>
    <property type="molecule type" value="Genomic_DNA"/>
</dbReference>
<gene>
    <name evidence="3" type="ORF">Ae201684_010801</name>
</gene>
<evidence type="ECO:0000313" key="4">
    <source>
        <dbReference type="Proteomes" id="UP000481153"/>
    </source>
</evidence>
<evidence type="ECO:0000256" key="1">
    <source>
        <dbReference type="SAM" id="Phobius"/>
    </source>
</evidence>
<organism evidence="3 4">
    <name type="scientific">Aphanomyces euteiches</name>
    <dbReference type="NCBI Taxonomy" id="100861"/>
    <lineage>
        <taxon>Eukaryota</taxon>
        <taxon>Sar</taxon>
        <taxon>Stramenopiles</taxon>
        <taxon>Oomycota</taxon>
        <taxon>Saprolegniomycetes</taxon>
        <taxon>Saprolegniales</taxon>
        <taxon>Verrucalvaceae</taxon>
        <taxon>Aphanomyces</taxon>
    </lineage>
</organism>